<dbReference type="EMBL" id="SGPK01000233">
    <property type="protein sequence ID" value="THH05842.1"/>
    <property type="molecule type" value="Genomic_DNA"/>
</dbReference>
<evidence type="ECO:0000313" key="1">
    <source>
        <dbReference type="EMBL" id="THH05842.1"/>
    </source>
</evidence>
<gene>
    <name evidence="1" type="ORF">EW145_g4499</name>
</gene>
<dbReference type="AlphaFoldDB" id="A0A4S4L396"/>
<sequence>MSCLQPILQLIGTGIPCHLTVSTAKEDLHVDEEHSLVFRLEELSLDFTSASNPTELILKTDLSLQNLTLRNFDVILGRLSGSSIYYFRLNDLRKLNLNIGISMSLLHSFASAFPQLEDAHLNIRNEMHSDNQMGSQRGYLRFITFPALHTLVVRAISPFGVSDLHTIGALLDVIYLPVSKRLKFVVSFSLETPWLHLARNLVHRRSPLVELVMQGNVRRRG</sequence>
<evidence type="ECO:0000313" key="2">
    <source>
        <dbReference type="Proteomes" id="UP000308199"/>
    </source>
</evidence>
<name>A0A4S4L396_9AGAM</name>
<dbReference type="Proteomes" id="UP000308199">
    <property type="component" value="Unassembled WGS sequence"/>
</dbReference>
<accession>A0A4S4L396</accession>
<dbReference type="OrthoDB" id="2269034at2759"/>
<organism evidence="1 2">
    <name type="scientific">Phellinidium pouzarii</name>
    <dbReference type="NCBI Taxonomy" id="167371"/>
    <lineage>
        <taxon>Eukaryota</taxon>
        <taxon>Fungi</taxon>
        <taxon>Dikarya</taxon>
        <taxon>Basidiomycota</taxon>
        <taxon>Agaricomycotina</taxon>
        <taxon>Agaricomycetes</taxon>
        <taxon>Hymenochaetales</taxon>
        <taxon>Hymenochaetaceae</taxon>
        <taxon>Phellinidium</taxon>
    </lineage>
</organism>
<reference evidence="1 2" key="1">
    <citation type="submission" date="2019-02" db="EMBL/GenBank/DDBJ databases">
        <title>Genome sequencing of the rare red list fungi Phellinidium pouzarii.</title>
        <authorList>
            <person name="Buettner E."/>
            <person name="Kellner H."/>
        </authorList>
    </citation>
    <scope>NUCLEOTIDE SEQUENCE [LARGE SCALE GENOMIC DNA]</scope>
    <source>
        <strain evidence="1 2">DSM 108285</strain>
    </source>
</reference>
<comment type="caution">
    <text evidence="1">The sequence shown here is derived from an EMBL/GenBank/DDBJ whole genome shotgun (WGS) entry which is preliminary data.</text>
</comment>
<protein>
    <submittedName>
        <fullName evidence="1">Uncharacterized protein</fullName>
    </submittedName>
</protein>
<proteinExistence type="predicted"/>
<keyword evidence="2" id="KW-1185">Reference proteome</keyword>